<feature type="compositionally biased region" description="Pro residues" evidence="1">
    <location>
        <begin position="98"/>
        <end position="111"/>
    </location>
</feature>
<feature type="compositionally biased region" description="Basic and acidic residues" evidence="1">
    <location>
        <begin position="46"/>
        <end position="67"/>
    </location>
</feature>
<dbReference type="Proteomes" id="UP000000763">
    <property type="component" value="Chromosome 2"/>
</dbReference>
<accession>Q6K924</accession>
<protein>
    <submittedName>
        <fullName evidence="2">Uncharacterized protein</fullName>
    </submittedName>
</protein>
<evidence type="ECO:0000256" key="1">
    <source>
        <dbReference type="SAM" id="MobiDB-lite"/>
    </source>
</evidence>
<reference evidence="3" key="2">
    <citation type="journal article" date="2008" name="Nucleic Acids Res.">
        <title>The rice annotation project database (RAP-DB): 2008 update.</title>
        <authorList>
            <consortium name="The rice annotation project (RAP)"/>
        </authorList>
    </citation>
    <scope>GENOME REANNOTATION</scope>
    <source>
        <strain evidence="3">cv. Nipponbare</strain>
    </source>
</reference>
<sequence length="118" mass="12563">MAPAGEGQARRMAQRAHGGEGRDEADGDGAGKRGVGAADGAASPQGKKEERRRTTQWCRQERGRKEAAPAPPASPAITSCRACAARLSGRRVDRLSTPLPPAPSRRPPPLPLSRRHER</sequence>
<evidence type="ECO:0000313" key="3">
    <source>
        <dbReference type="Proteomes" id="UP000000763"/>
    </source>
</evidence>
<name>Q6K924_ORYSJ</name>
<dbReference type="EMBL" id="AP004086">
    <property type="protein sequence ID" value="BAD23033.1"/>
    <property type="molecule type" value="Genomic_DNA"/>
</dbReference>
<feature type="region of interest" description="Disordered" evidence="1">
    <location>
        <begin position="1"/>
        <end position="118"/>
    </location>
</feature>
<gene>
    <name evidence="2" type="primary">OJ1288_D09.23</name>
</gene>
<proteinExistence type="predicted"/>
<reference evidence="3" key="1">
    <citation type="journal article" date="2005" name="Nature">
        <title>The map-based sequence of the rice genome.</title>
        <authorList>
            <consortium name="International rice genome sequencing project (IRGSP)"/>
            <person name="Matsumoto T."/>
            <person name="Wu J."/>
            <person name="Kanamori H."/>
            <person name="Katayose Y."/>
            <person name="Fujisawa M."/>
            <person name="Namiki N."/>
            <person name="Mizuno H."/>
            <person name="Yamamoto K."/>
            <person name="Antonio B.A."/>
            <person name="Baba T."/>
            <person name="Sakata K."/>
            <person name="Nagamura Y."/>
            <person name="Aoki H."/>
            <person name="Arikawa K."/>
            <person name="Arita K."/>
            <person name="Bito T."/>
            <person name="Chiden Y."/>
            <person name="Fujitsuka N."/>
            <person name="Fukunaka R."/>
            <person name="Hamada M."/>
            <person name="Harada C."/>
            <person name="Hayashi A."/>
            <person name="Hijishita S."/>
            <person name="Honda M."/>
            <person name="Hosokawa S."/>
            <person name="Ichikawa Y."/>
            <person name="Idonuma A."/>
            <person name="Iijima M."/>
            <person name="Ikeda M."/>
            <person name="Ikeno M."/>
            <person name="Ito K."/>
            <person name="Ito S."/>
            <person name="Ito T."/>
            <person name="Ito Y."/>
            <person name="Ito Y."/>
            <person name="Iwabuchi A."/>
            <person name="Kamiya K."/>
            <person name="Karasawa W."/>
            <person name="Kurita K."/>
            <person name="Katagiri S."/>
            <person name="Kikuta A."/>
            <person name="Kobayashi H."/>
            <person name="Kobayashi N."/>
            <person name="Machita K."/>
            <person name="Maehara T."/>
            <person name="Masukawa M."/>
            <person name="Mizubayashi T."/>
            <person name="Mukai Y."/>
            <person name="Nagasaki H."/>
            <person name="Nagata Y."/>
            <person name="Naito S."/>
            <person name="Nakashima M."/>
            <person name="Nakama Y."/>
            <person name="Nakamichi Y."/>
            <person name="Nakamura M."/>
            <person name="Meguro A."/>
            <person name="Negishi M."/>
            <person name="Ohta I."/>
            <person name="Ohta T."/>
            <person name="Okamoto M."/>
            <person name="Ono N."/>
            <person name="Saji S."/>
            <person name="Sakaguchi M."/>
            <person name="Sakai K."/>
            <person name="Shibata M."/>
            <person name="Shimokawa T."/>
            <person name="Song J."/>
            <person name="Takazaki Y."/>
            <person name="Terasawa K."/>
            <person name="Tsugane M."/>
            <person name="Tsuji K."/>
            <person name="Ueda S."/>
            <person name="Waki K."/>
            <person name="Yamagata H."/>
            <person name="Yamamoto M."/>
            <person name="Yamamoto S."/>
            <person name="Yamane H."/>
            <person name="Yoshiki S."/>
            <person name="Yoshihara R."/>
            <person name="Yukawa K."/>
            <person name="Zhong H."/>
            <person name="Yano M."/>
            <person name="Yuan Q."/>
            <person name="Ouyang S."/>
            <person name="Liu J."/>
            <person name="Jones K.M."/>
            <person name="Gansberger K."/>
            <person name="Moffat K."/>
            <person name="Hill J."/>
            <person name="Bera J."/>
            <person name="Fadrosh D."/>
            <person name="Jin S."/>
            <person name="Johri S."/>
            <person name="Kim M."/>
            <person name="Overton L."/>
            <person name="Reardon M."/>
            <person name="Tsitrin T."/>
            <person name="Vuong H."/>
            <person name="Weaver B."/>
            <person name="Ciecko A."/>
            <person name="Tallon L."/>
            <person name="Jackson J."/>
            <person name="Pai G."/>
            <person name="Aken S.V."/>
            <person name="Utterback T."/>
            <person name="Reidmuller S."/>
            <person name="Feldblyum T."/>
            <person name="Hsiao J."/>
            <person name="Zismann V."/>
            <person name="Iobst S."/>
            <person name="de Vazeille A.R."/>
            <person name="Buell C.R."/>
            <person name="Ying K."/>
            <person name="Li Y."/>
            <person name="Lu T."/>
            <person name="Huang Y."/>
            <person name="Zhao Q."/>
            <person name="Feng Q."/>
            <person name="Zhang L."/>
            <person name="Zhu J."/>
            <person name="Weng Q."/>
            <person name="Mu J."/>
            <person name="Lu Y."/>
            <person name="Fan D."/>
            <person name="Liu Y."/>
            <person name="Guan J."/>
            <person name="Zhang Y."/>
            <person name="Yu S."/>
            <person name="Liu X."/>
            <person name="Zhang Y."/>
            <person name="Hong G."/>
            <person name="Han B."/>
            <person name="Choisne N."/>
            <person name="Demange N."/>
            <person name="Orjeda G."/>
            <person name="Samain S."/>
            <person name="Cattolico L."/>
            <person name="Pelletier E."/>
            <person name="Couloux A."/>
            <person name="Segurens B."/>
            <person name="Wincker P."/>
            <person name="D'Hont A."/>
            <person name="Scarpelli C."/>
            <person name="Weissenbach J."/>
            <person name="Salanoubat M."/>
            <person name="Quetier F."/>
            <person name="Yu Y."/>
            <person name="Kim H.R."/>
            <person name="Rambo T."/>
            <person name="Currie J."/>
            <person name="Collura K."/>
            <person name="Luo M."/>
            <person name="Yang T."/>
            <person name="Ammiraju J.S.S."/>
            <person name="Engler F."/>
            <person name="Soderlund C."/>
            <person name="Wing R.A."/>
            <person name="Palmer L.E."/>
            <person name="de la Bastide M."/>
            <person name="Spiegel L."/>
            <person name="Nascimento L."/>
            <person name="Zutavern T."/>
            <person name="O'Shaughnessy A."/>
            <person name="Dike S."/>
            <person name="Dedhia N."/>
            <person name="Preston R."/>
            <person name="Balija V."/>
            <person name="McCombie W.R."/>
            <person name="Chow T."/>
            <person name="Chen H."/>
            <person name="Chung M."/>
            <person name="Chen C."/>
            <person name="Shaw J."/>
            <person name="Wu H."/>
            <person name="Hsiao K."/>
            <person name="Chao Y."/>
            <person name="Chu M."/>
            <person name="Cheng C."/>
            <person name="Hour A."/>
            <person name="Lee P."/>
            <person name="Lin S."/>
            <person name="Lin Y."/>
            <person name="Liou J."/>
            <person name="Liu S."/>
            <person name="Hsing Y."/>
            <person name="Raghuvanshi S."/>
            <person name="Mohanty A."/>
            <person name="Bharti A.K."/>
            <person name="Gaur A."/>
            <person name="Gupta V."/>
            <person name="Kumar D."/>
            <person name="Ravi V."/>
            <person name="Vij S."/>
            <person name="Kapur A."/>
            <person name="Khurana P."/>
            <person name="Khurana P."/>
            <person name="Khurana J.P."/>
            <person name="Tyagi A.K."/>
            <person name="Gaikwad K."/>
            <person name="Singh A."/>
            <person name="Dalal V."/>
            <person name="Srivastava S."/>
            <person name="Dixit A."/>
            <person name="Pal A.K."/>
            <person name="Ghazi I.A."/>
            <person name="Yadav M."/>
            <person name="Pandit A."/>
            <person name="Bhargava A."/>
            <person name="Sureshbabu K."/>
            <person name="Batra K."/>
            <person name="Sharma T.R."/>
            <person name="Mohapatra T."/>
            <person name="Singh N.K."/>
            <person name="Messing J."/>
            <person name="Nelson A.B."/>
            <person name="Fuks G."/>
            <person name="Kavchok S."/>
            <person name="Keizer G."/>
            <person name="Linton E."/>
            <person name="Llaca V."/>
            <person name="Song R."/>
            <person name="Tanyolac B."/>
            <person name="Young S."/>
            <person name="Ho-Il K."/>
            <person name="Hahn J.H."/>
            <person name="Sangsakoo G."/>
            <person name="Vanavichit A."/>
            <person name="de Mattos Luiz.A.T."/>
            <person name="Zimmer P.D."/>
            <person name="Malone G."/>
            <person name="Dellagostin O."/>
            <person name="de Oliveira A.C."/>
            <person name="Bevan M."/>
            <person name="Bancroft I."/>
            <person name="Minx P."/>
            <person name="Cordum H."/>
            <person name="Wilson R."/>
            <person name="Cheng Z."/>
            <person name="Jin W."/>
            <person name="Jiang J."/>
            <person name="Leong S.A."/>
            <person name="Iwama H."/>
            <person name="Gojobori T."/>
            <person name="Itoh T."/>
            <person name="Niimura Y."/>
            <person name="Fujii Y."/>
            <person name="Habara T."/>
            <person name="Sakai H."/>
            <person name="Sato Y."/>
            <person name="Wilson G."/>
            <person name="Kumar K."/>
            <person name="McCouch S."/>
            <person name="Juretic N."/>
            <person name="Hoen D."/>
            <person name="Wright S."/>
            <person name="Bruskiewich R."/>
            <person name="Bureau T."/>
            <person name="Miyao A."/>
            <person name="Hirochika H."/>
            <person name="Nishikawa T."/>
            <person name="Kadowaki K."/>
            <person name="Sugiura M."/>
            <person name="Burr B."/>
            <person name="Sasaki T."/>
        </authorList>
    </citation>
    <scope>NUCLEOTIDE SEQUENCE [LARGE SCALE GENOMIC DNA]</scope>
    <source>
        <strain evidence="3">cv. Nipponbare</strain>
    </source>
</reference>
<dbReference type="AlphaFoldDB" id="Q6K924"/>
<evidence type="ECO:0000313" key="2">
    <source>
        <dbReference type="EMBL" id="BAD23033.1"/>
    </source>
</evidence>
<organism evidence="2 3">
    <name type="scientific">Oryza sativa subsp. japonica</name>
    <name type="common">Rice</name>
    <dbReference type="NCBI Taxonomy" id="39947"/>
    <lineage>
        <taxon>Eukaryota</taxon>
        <taxon>Viridiplantae</taxon>
        <taxon>Streptophyta</taxon>
        <taxon>Embryophyta</taxon>
        <taxon>Tracheophyta</taxon>
        <taxon>Spermatophyta</taxon>
        <taxon>Magnoliopsida</taxon>
        <taxon>Liliopsida</taxon>
        <taxon>Poales</taxon>
        <taxon>Poaceae</taxon>
        <taxon>BOP clade</taxon>
        <taxon>Oryzoideae</taxon>
        <taxon>Oryzeae</taxon>
        <taxon>Oryzinae</taxon>
        <taxon>Oryza</taxon>
        <taxon>Oryza sativa</taxon>
    </lineage>
</organism>